<name>A0A7E4ZSZ1_PANRE</name>
<reference evidence="2" key="2">
    <citation type="submission" date="2020-10" db="UniProtKB">
        <authorList>
            <consortium name="WormBaseParasite"/>
        </authorList>
    </citation>
    <scope>IDENTIFICATION</scope>
</reference>
<reference evidence="1" key="1">
    <citation type="journal article" date="2013" name="Genetics">
        <title>The draft genome and transcriptome of Panagrellus redivivus are shaped by the harsh demands of a free-living lifestyle.</title>
        <authorList>
            <person name="Srinivasan J."/>
            <person name="Dillman A.R."/>
            <person name="Macchietto M.G."/>
            <person name="Heikkinen L."/>
            <person name="Lakso M."/>
            <person name="Fracchia K.M."/>
            <person name="Antoshechkin I."/>
            <person name="Mortazavi A."/>
            <person name="Wong G."/>
            <person name="Sternberg P.W."/>
        </authorList>
    </citation>
    <scope>NUCLEOTIDE SEQUENCE [LARGE SCALE GENOMIC DNA]</scope>
    <source>
        <strain evidence="1">MT8872</strain>
    </source>
</reference>
<dbReference type="Proteomes" id="UP000492821">
    <property type="component" value="Unassembled WGS sequence"/>
</dbReference>
<evidence type="ECO:0000313" key="2">
    <source>
        <dbReference type="WBParaSite" id="Pan_g15656.t1"/>
    </source>
</evidence>
<evidence type="ECO:0000313" key="1">
    <source>
        <dbReference type="Proteomes" id="UP000492821"/>
    </source>
</evidence>
<protein>
    <submittedName>
        <fullName evidence="2">Uncharacterized protein</fullName>
    </submittedName>
</protein>
<keyword evidence="1" id="KW-1185">Reference proteome</keyword>
<sequence length="109" mass="12221">MPIFAYNRLAFGHLYCAESFGLSLLIKPPSSQAGTAAFHTISAFVLSAFVQENARLREIRFSRAGIVFVRRYVPQKTKVRMDPCILHGIDGRIGQSRTRRNNLCANPIP</sequence>
<organism evidence="1 2">
    <name type="scientific">Panagrellus redivivus</name>
    <name type="common">Microworm</name>
    <dbReference type="NCBI Taxonomy" id="6233"/>
    <lineage>
        <taxon>Eukaryota</taxon>
        <taxon>Metazoa</taxon>
        <taxon>Ecdysozoa</taxon>
        <taxon>Nematoda</taxon>
        <taxon>Chromadorea</taxon>
        <taxon>Rhabditida</taxon>
        <taxon>Tylenchina</taxon>
        <taxon>Panagrolaimomorpha</taxon>
        <taxon>Panagrolaimoidea</taxon>
        <taxon>Panagrolaimidae</taxon>
        <taxon>Panagrellus</taxon>
    </lineage>
</organism>
<proteinExistence type="predicted"/>
<accession>A0A7E4ZSZ1</accession>
<dbReference type="AlphaFoldDB" id="A0A7E4ZSZ1"/>
<dbReference type="WBParaSite" id="Pan_g15656.t1">
    <property type="protein sequence ID" value="Pan_g15656.t1"/>
    <property type="gene ID" value="Pan_g15656"/>
</dbReference>